<dbReference type="CDD" id="cd11065">
    <property type="entry name" value="CYP64-like"/>
    <property type="match status" value="1"/>
</dbReference>
<dbReference type="GO" id="GO:0020037">
    <property type="term" value="F:heme binding"/>
    <property type="evidence" value="ECO:0007669"/>
    <property type="project" value="InterPro"/>
</dbReference>
<feature type="chain" id="PRO_5003376544" description="Cytochrome P450" evidence="11">
    <location>
        <begin position="23"/>
        <end position="520"/>
    </location>
</feature>
<comment type="similarity">
    <text evidence="3 10">Belongs to the cytochrome P450 family.</text>
</comment>
<dbReference type="SUPFAM" id="SSF48264">
    <property type="entry name" value="Cytochrome P450"/>
    <property type="match status" value="1"/>
</dbReference>
<dbReference type="GO" id="GO:0004497">
    <property type="term" value="F:monooxygenase activity"/>
    <property type="evidence" value="ECO:0007669"/>
    <property type="project" value="UniProtKB-KW"/>
</dbReference>
<evidence type="ECO:0000256" key="11">
    <source>
        <dbReference type="SAM" id="SignalP"/>
    </source>
</evidence>
<dbReference type="InterPro" id="IPR050364">
    <property type="entry name" value="Cytochrome_P450_fung"/>
</dbReference>
<dbReference type="PRINTS" id="PR00463">
    <property type="entry name" value="EP450I"/>
</dbReference>
<keyword evidence="4 9" id="KW-0349">Heme</keyword>
<dbReference type="InterPro" id="IPR002401">
    <property type="entry name" value="Cyt_P450_E_grp-I"/>
</dbReference>
<dbReference type="GO" id="GO:0016705">
    <property type="term" value="F:oxidoreductase activity, acting on paired donors, with incorporation or reduction of molecular oxygen"/>
    <property type="evidence" value="ECO:0007669"/>
    <property type="project" value="InterPro"/>
</dbReference>
<evidence type="ECO:0000313" key="12">
    <source>
        <dbReference type="EMBL" id="EGO23337.1"/>
    </source>
</evidence>
<dbReference type="AlphaFoldDB" id="F8P2F9"/>
<keyword evidence="6 10" id="KW-0560">Oxidoreductase</keyword>
<dbReference type="PRINTS" id="PR00385">
    <property type="entry name" value="P450"/>
</dbReference>
<evidence type="ECO:0000256" key="9">
    <source>
        <dbReference type="PIRSR" id="PIRSR602401-1"/>
    </source>
</evidence>
<dbReference type="InterPro" id="IPR036396">
    <property type="entry name" value="Cyt_P450_sf"/>
</dbReference>
<gene>
    <name evidence="12" type="ORF">SERLADRAFT_362510</name>
</gene>
<evidence type="ECO:0000256" key="10">
    <source>
        <dbReference type="RuleBase" id="RU000461"/>
    </source>
</evidence>
<dbReference type="OrthoDB" id="2789670at2759"/>
<feature type="binding site" description="axial binding residue" evidence="9">
    <location>
        <position position="445"/>
    </location>
    <ligand>
        <name>heme</name>
        <dbReference type="ChEBI" id="CHEBI:30413"/>
    </ligand>
    <ligandPart>
        <name>Fe</name>
        <dbReference type="ChEBI" id="CHEBI:18248"/>
    </ligandPart>
</feature>
<evidence type="ECO:0000256" key="6">
    <source>
        <dbReference type="ARBA" id="ARBA00023002"/>
    </source>
</evidence>
<evidence type="ECO:0000256" key="1">
    <source>
        <dbReference type="ARBA" id="ARBA00001971"/>
    </source>
</evidence>
<keyword evidence="8 10" id="KW-0503">Monooxygenase</keyword>
<dbReference type="RefSeq" id="XP_007320577.1">
    <property type="nucleotide sequence ID" value="XM_007320515.1"/>
</dbReference>
<dbReference type="InterPro" id="IPR017972">
    <property type="entry name" value="Cyt_P450_CS"/>
</dbReference>
<sequence length="520" mass="58636">MFQGSSTLSLVLAFLFLVLLESIRRLARRRGGNNSLSFPPGPSSLPILGNTLEINSTAPWITYEKWGKTYGDIIHCCLFRQHVVVINSEKIARDLLEKRSYNYSDRPIIVTNELFGWSSLNAALMRYGNTWRQHRRFYHQSLRSSAALSYRPLQMRKIHELLVDMLETPEDFVRHIEALAASIIMSITYGYETERHGDPLVSLVETVNDKALKAFTPEASAILTSWPFLLYLPSWFPGLSFKRLARGYPDMLNEMVEKPFQYTKSQMASNPAISSMVSDILNGIKDAPNYDELEKIMKGTAATSFSAASETTATTLIDFILAMVLYPKVQERAQAEIDSVVDKHRLPNFEDRNSLPYVEAVLRETHRWRPVVPLGLAHAAVNDDIYEGYHIPGGAVVIANAWTMSRNEAKYSNPSDFIPERFLSADDKLNDDTVPYAFGFGRRVCVGKHVADASVWAGIVSLLAVFKFTKAKDSQGREINVEPQWTYGLTVRPAPFACHIEPRSTGLDSGKLHQMINQFT</sequence>
<dbReference type="Pfam" id="PF00067">
    <property type="entry name" value="p450"/>
    <property type="match status" value="1"/>
</dbReference>
<dbReference type="PROSITE" id="PS00086">
    <property type="entry name" value="CYTOCHROME_P450"/>
    <property type="match status" value="1"/>
</dbReference>
<comment type="cofactor">
    <cofactor evidence="1 9">
        <name>heme</name>
        <dbReference type="ChEBI" id="CHEBI:30413"/>
    </cofactor>
</comment>
<organism>
    <name type="scientific">Serpula lacrymans var. lacrymans (strain S7.9)</name>
    <name type="common">Dry rot fungus</name>
    <dbReference type="NCBI Taxonomy" id="578457"/>
    <lineage>
        <taxon>Eukaryota</taxon>
        <taxon>Fungi</taxon>
        <taxon>Dikarya</taxon>
        <taxon>Basidiomycota</taxon>
        <taxon>Agaricomycotina</taxon>
        <taxon>Agaricomycetes</taxon>
        <taxon>Agaricomycetidae</taxon>
        <taxon>Boletales</taxon>
        <taxon>Coniophorineae</taxon>
        <taxon>Serpulaceae</taxon>
        <taxon>Serpula</taxon>
    </lineage>
</organism>
<proteinExistence type="inferred from homology"/>
<accession>F8P2F9</accession>
<keyword evidence="5 9" id="KW-0479">Metal-binding</keyword>
<protein>
    <recommendedName>
        <fullName evidence="13">Cytochrome P450</fullName>
    </recommendedName>
</protein>
<evidence type="ECO:0000256" key="5">
    <source>
        <dbReference type="ARBA" id="ARBA00022723"/>
    </source>
</evidence>
<dbReference type="GO" id="GO:0005506">
    <property type="term" value="F:iron ion binding"/>
    <property type="evidence" value="ECO:0007669"/>
    <property type="project" value="InterPro"/>
</dbReference>
<evidence type="ECO:0008006" key="13">
    <source>
        <dbReference type="Google" id="ProtNLM"/>
    </source>
</evidence>
<dbReference type="InterPro" id="IPR001128">
    <property type="entry name" value="Cyt_P450"/>
</dbReference>
<dbReference type="EMBL" id="GL945436">
    <property type="protein sequence ID" value="EGO23337.1"/>
    <property type="molecule type" value="Genomic_DNA"/>
</dbReference>
<evidence type="ECO:0000256" key="3">
    <source>
        <dbReference type="ARBA" id="ARBA00010617"/>
    </source>
</evidence>
<dbReference type="Gene3D" id="1.10.630.10">
    <property type="entry name" value="Cytochrome P450"/>
    <property type="match status" value="1"/>
</dbReference>
<dbReference type="GeneID" id="18809921"/>
<dbReference type="PANTHER" id="PTHR46300">
    <property type="entry name" value="P450, PUTATIVE (EUROFUNG)-RELATED-RELATED"/>
    <property type="match status" value="1"/>
</dbReference>
<keyword evidence="7 9" id="KW-0408">Iron</keyword>
<dbReference type="PANTHER" id="PTHR46300:SF7">
    <property type="entry name" value="P450, PUTATIVE (EUROFUNG)-RELATED"/>
    <property type="match status" value="1"/>
</dbReference>
<dbReference type="KEGG" id="sla:SERLADRAFT_362510"/>
<dbReference type="HOGENOM" id="CLU_001570_2_3_1"/>
<name>F8P2F9_SERL9</name>
<keyword evidence="11" id="KW-0732">Signal</keyword>
<reference evidence="12" key="1">
    <citation type="submission" date="2011-04" db="EMBL/GenBank/DDBJ databases">
        <title>Evolution of plant cell wall degrading machinery underlies the functional diversity of forest fungi.</title>
        <authorList>
            <consortium name="US DOE Joint Genome Institute (JGI-PGF)"/>
            <person name="Eastwood D.C."/>
            <person name="Floudas D."/>
            <person name="Binder M."/>
            <person name="Majcherczyk A."/>
            <person name="Schneider P."/>
            <person name="Aerts A."/>
            <person name="Asiegbu F.O."/>
            <person name="Baker S.E."/>
            <person name="Barry K."/>
            <person name="Bendiksby M."/>
            <person name="Blumentritt M."/>
            <person name="Coutinho P.M."/>
            <person name="Cullen D."/>
            <person name="Cullen D."/>
            <person name="Gathman A."/>
            <person name="Goodell B."/>
            <person name="Henrissat B."/>
            <person name="Ihrmark K."/>
            <person name="Kauserud H."/>
            <person name="Kohler A."/>
            <person name="LaButti K."/>
            <person name="Lapidus A."/>
            <person name="Lavin J.L."/>
            <person name="Lee Y.-H."/>
            <person name="Lindquist E."/>
            <person name="Lilly W."/>
            <person name="Lucas S."/>
            <person name="Morin E."/>
            <person name="Murat C."/>
            <person name="Oguiza J.A."/>
            <person name="Park J."/>
            <person name="Pisabarro A.G."/>
            <person name="Riley R."/>
            <person name="Rosling A."/>
            <person name="Salamov A."/>
            <person name="Schmidt O."/>
            <person name="Schmutz J."/>
            <person name="Skrede I."/>
            <person name="Stenlid J."/>
            <person name="Wiebenga A."/>
            <person name="Xie X."/>
            <person name="Kues U."/>
            <person name="Hibbett D.S."/>
            <person name="Hoffmeister D."/>
            <person name="Hogberg N."/>
            <person name="Martin F."/>
            <person name="Grigoriev I.V."/>
            <person name="Watkinson S.C."/>
        </authorList>
    </citation>
    <scope>NUCLEOTIDE SEQUENCE</scope>
    <source>
        <strain evidence="12">S7.9</strain>
    </source>
</reference>
<evidence type="ECO:0000256" key="8">
    <source>
        <dbReference type="ARBA" id="ARBA00023033"/>
    </source>
</evidence>
<comment type="pathway">
    <text evidence="2">Secondary metabolite biosynthesis.</text>
</comment>
<dbReference type="Proteomes" id="UP000008064">
    <property type="component" value="Unassembled WGS sequence"/>
</dbReference>
<feature type="signal peptide" evidence="11">
    <location>
        <begin position="1"/>
        <end position="22"/>
    </location>
</feature>
<evidence type="ECO:0000256" key="4">
    <source>
        <dbReference type="ARBA" id="ARBA00022617"/>
    </source>
</evidence>
<evidence type="ECO:0000256" key="2">
    <source>
        <dbReference type="ARBA" id="ARBA00005179"/>
    </source>
</evidence>
<evidence type="ECO:0000256" key="7">
    <source>
        <dbReference type="ARBA" id="ARBA00023004"/>
    </source>
</evidence>